<dbReference type="RefSeq" id="WP_189995511.1">
    <property type="nucleotide sequence ID" value="NZ_BMZS01000016.1"/>
</dbReference>
<dbReference type="PANTHER" id="PTHR34846:SF11">
    <property type="entry name" value="4-CARBOXYMUCONOLACTONE DECARBOXYLASE FAMILY PROTEIN (AFU_ORTHOLOGUE AFUA_6G11590)"/>
    <property type="match status" value="1"/>
</dbReference>
<keyword evidence="2" id="KW-1185">Reference proteome</keyword>
<dbReference type="PANTHER" id="PTHR34846">
    <property type="entry name" value="4-CARBOXYMUCONOLACTONE DECARBOXYLASE FAMILY PROTEIN (AFU_ORTHOLOGUE AFUA_6G11590)"/>
    <property type="match status" value="1"/>
</dbReference>
<accession>A0A918XXQ2</accession>
<evidence type="ECO:0000313" key="1">
    <source>
        <dbReference type="EMBL" id="GHD63285.1"/>
    </source>
</evidence>
<dbReference type="SUPFAM" id="SSF69118">
    <property type="entry name" value="AhpD-like"/>
    <property type="match status" value="1"/>
</dbReference>
<name>A0A918XXQ2_9PROT</name>
<dbReference type="Gene3D" id="1.20.1290.10">
    <property type="entry name" value="AhpD-like"/>
    <property type="match status" value="1"/>
</dbReference>
<comment type="caution">
    <text evidence="1">The sequence shown here is derived from an EMBL/GenBank/DDBJ whole genome shotgun (WGS) entry which is preliminary data.</text>
</comment>
<sequence>MSVTLPPPRLPAPDPAKLTPEQKAVYDAIASGPRGKVQGPLAIWLNSPGLADKAQSLGAFCRYGTSLEPRLSELAIMVTGRAWSAQFEWAVHKPIALKAGLSEAVVEAIRTRRTPPFDKDDERVVHDFAKALHLDRKVPQELYDEAVATLGVTAVVELVGILGYYTLISMTLNVFNVPLEEGQTAELE</sequence>
<gene>
    <name evidence="1" type="ORF">GCM10017083_53310</name>
</gene>
<dbReference type="EMBL" id="BMZS01000016">
    <property type="protein sequence ID" value="GHD63285.1"/>
    <property type="molecule type" value="Genomic_DNA"/>
</dbReference>
<reference evidence="1" key="2">
    <citation type="submission" date="2020-09" db="EMBL/GenBank/DDBJ databases">
        <authorList>
            <person name="Sun Q."/>
            <person name="Kim S."/>
        </authorList>
    </citation>
    <scope>NUCLEOTIDE SEQUENCE</scope>
    <source>
        <strain evidence="1">KCTC 42651</strain>
    </source>
</reference>
<proteinExistence type="predicted"/>
<reference evidence="1" key="1">
    <citation type="journal article" date="2014" name="Int. J. Syst. Evol. Microbiol.">
        <title>Complete genome sequence of Corynebacterium casei LMG S-19264T (=DSM 44701T), isolated from a smear-ripened cheese.</title>
        <authorList>
            <consortium name="US DOE Joint Genome Institute (JGI-PGF)"/>
            <person name="Walter F."/>
            <person name="Albersmeier A."/>
            <person name="Kalinowski J."/>
            <person name="Ruckert C."/>
        </authorList>
    </citation>
    <scope>NUCLEOTIDE SEQUENCE</scope>
    <source>
        <strain evidence="1">KCTC 42651</strain>
    </source>
</reference>
<dbReference type="Proteomes" id="UP000630353">
    <property type="component" value="Unassembled WGS sequence"/>
</dbReference>
<dbReference type="AlphaFoldDB" id="A0A918XXQ2"/>
<dbReference type="InterPro" id="IPR029032">
    <property type="entry name" value="AhpD-like"/>
</dbReference>
<protein>
    <submittedName>
        <fullName evidence="1">4-carboxymuconolactone decarboxylase</fullName>
    </submittedName>
</protein>
<evidence type="ECO:0000313" key="2">
    <source>
        <dbReference type="Proteomes" id="UP000630353"/>
    </source>
</evidence>
<organism evidence="1 2">
    <name type="scientific">Thalassobaculum fulvum</name>
    <dbReference type="NCBI Taxonomy" id="1633335"/>
    <lineage>
        <taxon>Bacteria</taxon>
        <taxon>Pseudomonadati</taxon>
        <taxon>Pseudomonadota</taxon>
        <taxon>Alphaproteobacteria</taxon>
        <taxon>Rhodospirillales</taxon>
        <taxon>Thalassobaculaceae</taxon>
        <taxon>Thalassobaculum</taxon>
    </lineage>
</organism>